<keyword evidence="2" id="KW-0804">Transcription</keyword>
<dbReference type="GO" id="GO:0140416">
    <property type="term" value="F:transcription regulator inhibitor activity"/>
    <property type="evidence" value="ECO:0007669"/>
    <property type="project" value="TreeGrafter"/>
</dbReference>
<sequence length="279" mass="30914">MPTSSCCCCTTPSAAMERTVCACRALLLAWLRRLKKYLRVSKGIVKRLRPLVNALRALLRRRCNALASFLASTAGYSATLDCTSGTAVEPSNEDEPWCRIAYWELSNRVGDLYQVRRPCLHITFDESPASLSSSNEEALRLHSLAAHSSSSEPNKEAVARTRAKIGQGLTLSYDREGVWVYNRSEHAVFVASPTLDAPQVRNLTVFKVLPGISQLVFSWQQARIQSSTPPPVPWDGPHASNVARISFVKGWGPKYARQIVTALPCSLELFFRTTPPPPR</sequence>
<name>A0A224YZG0_9ACAR</name>
<dbReference type="InterPro" id="IPR017855">
    <property type="entry name" value="SMAD-like_dom_sf"/>
</dbReference>
<dbReference type="SMART" id="SM00524">
    <property type="entry name" value="DWB"/>
    <property type="match status" value="1"/>
</dbReference>
<reference evidence="4" key="1">
    <citation type="journal article" date="2017" name="Parasit. Vectors">
        <title>Sialotranscriptomics of Rhipicephalus zambeziensis reveals intricate expression profiles of secretory proteins and suggests tight temporal transcriptional regulation during blood-feeding.</title>
        <authorList>
            <person name="de Castro M.H."/>
            <person name="de Klerk D."/>
            <person name="Pienaar R."/>
            <person name="Rees D.J.G."/>
            <person name="Mans B.J."/>
        </authorList>
    </citation>
    <scope>NUCLEOTIDE SEQUENCE</scope>
    <source>
        <tissue evidence="4">Salivary glands</tissue>
    </source>
</reference>
<evidence type="ECO:0000259" key="3">
    <source>
        <dbReference type="PROSITE" id="PS51076"/>
    </source>
</evidence>
<dbReference type="GO" id="GO:0070411">
    <property type="term" value="F:I-SMAD binding"/>
    <property type="evidence" value="ECO:0007669"/>
    <property type="project" value="TreeGrafter"/>
</dbReference>
<evidence type="ECO:0000256" key="1">
    <source>
        <dbReference type="ARBA" id="ARBA00023015"/>
    </source>
</evidence>
<dbReference type="GO" id="GO:0071144">
    <property type="term" value="C:heteromeric SMAD protein complex"/>
    <property type="evidence" value="ECO:0007669"/>
    <property type="project" value="TreeGrafter"/>
</dbReference>
<evidence type="ECO:0000313" key="4">
    <source>
        <dbReference type="EMBL" id="MAA21089.1"/>
    </source>
</evidence>
<evidence type="ECO:0000256" key="2">
    <source>
        <dbReference type="ARBA" id="ARBA00023163"/>
    </source>
</evidence>
<dbReference type="AlphaFoldDB" id="A0A224YZG0"/>
<dbReference type="GO" id="GO:0060395">
    <property type="term" value="P:SMAD protein signal transduction"/>
    <property type="evidence" value="ECO:0007669"/>
    <property type="project" value="TreeGrafter"/>
</dbReference>
<keyword evidence="1" id="KW-0805">Transcription regulation</keyword>
<dbReference type="Pfam" id="PF03166">
    <property type="entry name" value="MH2"/>
    <property type="match status" value="1"/>
</dbReference>
<dbReference type="PANTHER" id="PTHR13703">
    <property type="entry name" value="SMAD"/>
    <property type="match status" value="1"/>
</dbReference>
<dbReference type="Gene3D" id="2.60.200.10">
    <property type="match status" value="1"/>
</dbReference>
<dbReference type="PROSITE" id="PS51076">
    <property type="entry name" value="MH2"/>
    <property type="match status" value="1"/>
</dbReference>
<dbReference type="GO" id="GO:0009653">
    <property type="term" value="P:anatomical structure morphogenesis"/>
    <property type="evidence" value="ECO:0007669"/>
    <property type="project" value="TreeGrafter"/>
</dbReference>
<dbReference type="GO" id="GO:0051239">
    <property type="term" value="P:regulation of multicellular organismal process"/>
    <property type="evidence" value="ECO:0007669"/>
    <property type="project" value="UniProtKB-ARBA"/>
</dbReference>
<dbReference type="InterPro" id="IPR001132">
    <property type="entry name" value="SMAD_dom_Dwarfin-type"/>
</dbReference>
<protein>
    <submittedName>
        <fullName evidence="4">Mothers against decapentaplegic like protein 6/7</fullName>
    </submittedName>
</protein>
<organism evidence="4">
    <name type="scientific">Rhipicephalus zambeziensis</name>
    <dbReference type="NCBI Taxonomy" id="60191"/>
    <lineage>
        <taxon>Eukaryota</taxon>
        <taxon>Metazoa</taxon>
        <taxon>Ecdysozoa</taxon>
        <taxon>Arthropoda</taxon>
        <taxon>Chelicerata</taxon>
        <taxon>Arachnida</taxon>
        <taxon>Acari</taxon>
        <taxon>Parasitiformes</taxon>
        <taxon>Ixodida</taxon>
        <taxon>Ixodoidea</taxon>
        <taxon>Ixodidae</taxon>
        <taxon>Rhipicephalinae</taxon>
        <taxon>Rhipicephalus</taxon>
        <taxon>Rhipicephalus</taxon>
    </lineage>
</organism>
<dbReference type="GO" id="GO:0009791">
    <property type="term" value="P:post-embryonic development"/>
    <property type="evidence" value="ECO:0007669"/>
    <property type="project" value="UniProtKB-ARBA"/>
</dbReference>
<dbReference type="PANTHER" id="PTHR13703:SF54">
    <property type="entry name" value="MOTHERS AGAINST DECAPENTAPLEGIC HOMOLOG"/>
    <property type="match status" value="1"/>
</dbReference>
<feature type="domain" description="MH2" evidence="3">
    <location>
        <begin position="97"/>
        <end position="279"/>
    </location>
</feature>
<accession>A0A224YZG0</accession>
<dbReference type="GO" id="GO:0050793">
    <property type="term" value="P:regulation of developmental process"/>
    <property type="evidence" value="ECO:0007669"/>
    <property type="project" value="UniProtKB-ARBA"/>
</dbReference>
<dbReference type="GO" id="GO:0030154">
    <property type="term" value="P:cell differentiation"/>
    <property type="evidence" value="ECO:0007669"/>
    <property type="project" value="TreeGrafter"/>
</dbReference>
<dbReference type="EMBL" id="GFPF01009943">
    <property type="protein sequence ID" value="MAA21089.1"/>
    <property type="molecule type" value="Transcribed_RNA"/>
</dbReference>
<dbReference type="InterPro" id="IPR013790">
    <property type="entry name" value="Dwarfin"/>
</dbReference>
<dbReference type="SUPFAM" id="SSF49879">
    <property type="entry name" value="SMAD/FHA domain"/>
    <property type="match status" value="1"/>
</dbReference>
<dbReference type="GO" id="GO:0006357">
    <property type="term" value="P:regulation of transcription by RNA polymerase II"/>
    <property type="evidence" value="ECO:0007669"/>
    <property type="project" value="TreeGrafter"/>
</dbReference>
<dbReference type="InterPro" id="IPR008984">
    <property type="entry name" value="SMAD_FHA_dom_sf"/>
</dbReference>
<proteinExistence type="predicted"/>